<evidence type="ECO:0000256" key="1">
    <source>
        <dbReference type="ARBA" id="ARBA00006484"/>
    </source>
</evidence>
<accession>A0A1R3R5Z6</accession>
<dbReference type="AlphaFoldDB" id="A0A1R3R5Z6"/>
<dbReference type="InterPro" id="IPR036291">
    <property type="entry name" value="NAD(P)-bd_dom_sf"/>
</dbReference>
<dbReference type="OMA" id="VADEQWS"/>
<dbReference type="VEuPathDB" id="FungiDB:ASPCADRAFT_60584"/>
<evidence type="ECO:0000313" key="4">
    <source>
        <dbReference type="Proteomes" id="UP000188318"/>
    </source>
</evidence>
<dbReference type="PANTHER" id="PTHR43544:SF32">
    <property type="entry name" value="CHAIN DEHYDROGENASE, PUTATIVE (AFU_ORTHOLOGUE AFUA_5G01530)-RELATED"/>
    <property type="match status" value="1"/>
</dbReference>
<proteinExistence type="inferred from homology"/>
<evidence type="ECO:0000256" key="2">
    <source>
        <dbReference type="RuleBase" id="RU000363"/>
    </source>
</evidence>
<keyword evidence="4" id="KW-1185">Reference proteome</keyword>
<dbReference type="Gene3D" id="3.40.50.720">
    <property type="entry name" value="NAD(P)-binding Rossmann-like Domain"/>
    <property type="match status" value="1"/>
</dbReference>
<dbReference type="OrthoDB" id="191139at2759"/>
<reference evidence="4" key="1">
    <citation type="journal article" date="2017" name="Genome Biol.">
        <title>Comparative genomics reveals high biological diversity and specific adaptations in the industrially and medically important fungal genus Aspergillus.</title>
        <authorList>
            <person name="de Vries R.P."/>
            <person name="Riley R."/>
            <person name="Wiebenga A."/>
            <person name="Aguilar-Osorio G."/>
            <person name="Amillis S."/>
            <person name="Uchima C.A."/>
            <person name="Anderluh G."/>
            <person name="Asadollahi M."/>
            <person name="Askin M."/>
            <person name="Barry K."/>
            <person name="Battaglia E."/>
            <person name="Bayram O."/>
            <person name="Benocci T."/>
            <person name="Braus-Stromeyer S.A."/>
            <person name="Caldana C."/>
            <person name="Canovas D."/>
            <person name="Cerqueira G.C."/>
            <person name="Chen F."/>
            <person name="Chen W."/>
            <person name="Choi C."/>
            <person name="Clum A."/>
            <person name="Dos Santos R.A."/>
            <person name="Damasio A.R."/>
            <person name="Diallinas G."/>
            <person name="Emri T."/>
            <person name="Fekete E."/>
            <person name="Flipphi M."/>
            <person name="Freyberg S."/>
            <person name="Gallo A."/>
            <person name="Gournas C."/>
            <person name="Habgood R."/>
            <person name="Hainaut M."/>
            <person name="Harispe M.L."/>
            <person name="Henrissat B."/>
            <person name="Hilden K.S."/>
            <person name="Hope R."/>
            <person name="Hossain A."/>
            <person name="Karabika E."/>
            <person name="Karaffa L."/>
            <person name="Karanyi Z."/>
            <person name="Krasevec N."/>
            <person name="Kuo A."/>
            <person name="Kusch H."/>
            <person name="LaButti K."/>
            <person name="Lagendijk E.L."/>
            <person name="Lapidus A."/>
            <person name="Levasseur A."/>
            <person name="Lindquist E."/>
            <person name="Lipzen A."/>
            <person name="Logrieco A.F."/>
            <person name="MacCabe A."/>
            <person name="Maekelae M.R."/>
            <person name="Malavazi I."/>
            <person name="Melin P."/>
            <person name="Meyer V."/>
            <person name="Mielnichuk N."/>
            <person name="Miskei M."/>
            <person name="Molnar A.P."/>
            <person name="Mule G."/>
            <person name="Ngan C.Y."/>
            <person name="Orejas M."/>
            <person name="Orosz E."/>
            <person name="Ouedraogo J.P."/>
            <person name="Overkamp K.M."/>
            <person name="Park H.-S."/>
            <person name="Perrone G."/>
            <person name="Piumi F."/>
            <person name="Punt P.J."/>
            <person name="Ram A.F."/>
            <person name="Ramon A."/>
            <person name="Rauscher S."/>
            <person name="Record E."/>
            <person name="Riano-Pachon D.M."/>
            <person name="Robert V."/>
            <person name="Roehrig J."/>
            <person name="Ruller R."/>
            <person name="Salamov A."/>
            <person name="Salih N.S."/>
            <person name="Samson R.A."/>
            <person name="Sandor E."/>
            <person name="Sanguinetti M."/>
            <person name="Schuetze T."/>
            <person name="Sepcic K."/>
            <person name="Shelest E."/>
            <person name="Sherlock G."/>
            <person name="Sophianopoulou V."/>
            <person name="Squina F.M."/>
            <person name="Sun H."/>
            <person name="Susca A."/>
            <person name="Todd R.B."/>
            <person name="Tsang A."/>
            <person name="Unkles S.E."/>
            <person name="van de Wiele N."/>
            <person name="van Rossen-Uffink D."/>
            <person name="Oliveira J.V."/>
            <person name="Vesth T.C."/>
            <person name="Visser J."/>
            <person name="Yu J.-H."/>
            <person name="Zhou M."/>
            <person name="Andersen M.R."/>
            <person name="Archer D.B."/>
            <person name="Baker S.E."/>
            <person name="Benoit I."/>
            <person name="Brakhage A.A."/>
            <person name="Braus G.H."/>
            <person name="Fischer R."/>
            <person name="Frisvad J.C."/>
            <person name="Goldman G.H."/>
            <person name="Houbraken J."/>
            <person name="Oakley B."/>
            <person name="Pocsi I."/>
            <person name="Scazzocchio C."/>
            <person name="Seiboth B."/>
            <person name="vanKuyk P.A."/>
            <person name="Wortman J."/>
            <person name="Dyer P.S."/>
            <person name="Grigoriev I.V."/>
        </authorList>
    </citation>
    <scope>NUCLEOTIDE SEQUENCE [LARGE SCALE GENOMIC DNA]</scope>
    <source>
        <strain evidence="4">ITEM 5010</strain>
    </source>
</reference>
<dbReference type="SUPFAM" id="SSF51735">
    <property type="entry name" value="NAD(P)-binding Rossmann-fold domains"/>
    <property type="match status" value="1"/>
</dbReference>
<dbReference type="GO" id="GO:0005737">
    <property type="term" value="C:cytoplasm"/>
    <property type="evidence" value="ECO:0007669"/>
    <property type="project" value="TreeGrafter"/>
</dbReference>
<dbReference type="GO" id="GO:0019748">
    <property type="term" value="P:secondary metabolic process"/>
    <property type="evidence" value="ECO:0007669"/>
    <property type="project" value="TreeGrafter"/>
</dbReference>
<dbReference type="EMBL" id="KV907654">
    <property type="protein sequence ID" value="OOF89904.1"/>
    <property type="molecule type" value="Genomic_DNA"/>
</dbReference>
<dbReference type="Proteomes" id="UP000188318">
    <property type="component" value="Unassembled WGS sequence"/>
</dbReference>
<evidence type="ECO:0000313" key="3">
    <source>
        <dbReference type="EMBL" id="OOF89904.1"/>
    </source>
</evidence>
<gene>
    <name evidence="3" type="ORF">ASPCADRAFT_60584</name>
</gene>
<dbReference type="Pfam" id="PF00106">
    <property type="entry name" value="adh_short"/>
    <property type="match status" value="1"/>
</dbReference>
<sequence length="248" mass="26232">MASRVLALITGANQGIGFATARQLASSGKFHVLVGARSAFKAEAAVKELESDVADNSALTPITIDVTDDASIIAAAQTVSETFGRLDILINNAGIAQVPDTTLREQYRQIFEVNVFGMAVVMDAFLPLLRASTYPDRRIVNVTSGQGLISRAGKKDHPASAKTYFIPDYRSSKAAVNMITVAYSVNLADEKIAVMAAAPGYCRTNLNGGQGVKDASDGAKVVVRAATEGDPEKLSGTYIADESWSLGW</sequence>
<dbReference type="PRINTS" id="PR00081">
    <property type="entry name" value="GDHRDH"/>
</dbReference>
<protein>
    <recommendedName>
        <fullName evidence="5">Short-chain dehydrogenase</fullName>
    </recommendedName>
</protein>
<name>A0A1R3R5Z6_ASPC5</name>
<dbReference type="PANTHER" id="PTHR43544">
    <property type="entry name" value="SHORT-CHAIN DEHYDROGENASE/REDUCTASE"/>
    <property type="match status" value="1"/>
</dbReference>
<organism evidence="3 4">
    <name type="scientific">Aspergillus carbonarius (strain ITEM 5010)</name>
    <dbReference type="NCBI Taxonomy" id="602072"/>
    <lineage>
        <taxon>Eukaryota</taxon>
        <taxon>Fungi</taxon>
        <taxon>Dikarya</taxon>
        <taxon>Ascomycota</taxon>
        <taxon>Pezizomycotina</taxon>
        <taxon>Eurotiomycetes</taxon>
        <taxon>Eurotiomycetidae</taxon>
        <taxon>Eurotiales</taxon>
        <taxon>Aspergillaceae</taxon>
        <taxon>Aspergillus</taxon>
        <taxon>Aspergillus subgen. Circumdati</taxon>
    </lineage>
</organism>
<dbReference type="InterPro" id="IPR002347">
    <property type="entry name" value="SDR_fam"/>
</dbReference>
<comment type="similarity">
    <text evidence="1 2">Belongs to the short-chain dehydrogenases/reductases (SDR) family.</text>
</comment>
<dbReference type="InterPro" id="IPR051468">
    <property type="entry name" value="Fungal_SecMetab_SDRs"/>
</dbReference>
<evidence type="ECO:0008006" key="5">
    <source>
        <dbReference type="Google" id="ProtNLM"/>
    </source>
</evidence>
<dbReference type="STRING" id="602072.A0A1R3R5Z6"/>
<dbReference type="PRINTS" id="PR00080">
    <property type="entry name" value="SDRFAMILY"/>
</dbReference>
<dbReference type="GO" id="GO:0016491">
    <property type="term" value="F:oxidoreductase activity"/>
    <property type="evidence" value="ECO:0007669"/>
    <property type="project" value="TreeGrafter"/>
</dbReference>